<name>A0ABP8VN42_9PSEU</name>
<organism evidence="3 4">
    <name type="scientific">Amycolatopsis dongchuanensis</name>
    <dbReference type="NCBI Taxonomy" id="1070866"/>
    <lineage>
        <taxon>Bacteria</taxon>
        <taxon>Bacillati</taxon>
        <taxon>Actinomycetota</taxon>
        <taxon>Actinomycetes</taxon>
        <taxon>Pseudonocardiales</taxon>
        <taxon>Pseudonocardiaceae</taxon>
        <taxon>Amycolatopsis</taxon>
    </lineage>
</organism>
<dbReference type="EMBL" id="BAABIB010000152">
    <property type="protein sequence ID" value="GAA4667461.1"/>
    <property type="molecule type" value="Genomic_DNA"/>
</dbReference>
<dbReference type="InterPro" id="IPR032466">
    <property type="entry name" value="Metal_Hydrolase"/>
</dbReference>
<reference evidence="4" key="1">
    <citation type="journal article" date="2019" name="Int. J. Syst. Evol. Microbiol.">
        <title>The Global Catalogue of Microorganisms (GCM) 10K type strain sequencing project: providing services to taxonomists for standard genome sequencing and annotation.</title>
        <authorList>
            <consortium name="The Broad Institute Genomics Platform"/>
            <consortium name="The Broad Institute Genome Sequencing Center for Infectious Disease"/>
            <person name="Wu L."/>
            <person name="Ma J."/>
        </authorList>
    </citation>
    <scope>NUCLEOTIDE SEQUENCE [LARGE SCALE GENOMIC DNA]</scope>
    <source>
        <strain evidence="4">JCM 18054</strain>
    </source>
</reference>
<dbReference type="Pfam" id="PF04909">
    <property type="entry name" value="Amidohydro_2"/>
    <property type="match status" value="1"/>
</dbReference>
<proteinExistence type="predicted"/>
<dbReference type="Gene3D" id="3.20.20.140">
    <property type="entry name" value="Metal-dependent hydrolases"/>
    <property type="match status" value="1"/>
</dbReference>
<gene>
    <name evidence="3" type="ORF">GCM10023214_71800</name>
</gene>
<dbReference type="PANTHER" id="PTHR21240">
    <property type="entry name" value="2-AMINO-3-CARBOXYLMUCONATE-6-SEMIALDEHYDE DECARBOXYLASE"/>
    <property type="match status" value="1"/>
</dbReference>
<comment type="caution">
    <text evidence="3">The sequence shown here is derived from an EMBL/GenBank/DDBJ whole genome shotgun (WGS) entry which is preliminary data.</text>
</comment>
<protein>
    <submittedName>
        <fullName evidence="3">Amidohydrolase family protein</fullName>
    </submittedName>
</protein>
<dbReference type="PANTHER" id="PTHR21240:SF30">
    <property type="entry name" value="AMIDOHYDROLASE-RELATED DOMAIN-CONTAINING PROTEIN-RELATED"/>
    <property type="match status" value="1"/>
</dbReference>
<evidence type="ECO:0000313" key="3">
    <source>
        <dbReference type="EMBL" id="GAA4667461.1"/>
    </source>
</evidence>
<dbReference type="SUPFAM" id="SSF51556">
    <property type="entry name" value="Metallo-dependent hydrolases"/>
    <property type="match status" value="1"/>
</dbReference>
<dbReference type="RefSeq" id="WP_346056433.1">
    <property type="nucleotide sequence ID" value="NZ_BAABIB010000152.1"/>
</dbReference>
<keyword evidence="1" id="KW-0456">Lyase</keyword>
<evidence type="ECO:0000256" key="1">
    <source>
        <dbReference type="ARBA" id="ARBA00023239"/>
    </source>
</evidence>
<dbReference type="InterPro" id="IPR006680">
    <property type="entry name" value="Amidohydro-rel"/>
</dbReference>
<evidence type="ECO:0000313" key="4">
    <source>
        <dbReference type="Proteomes" id="UP001500192"/>
    </source>
</evidence>
<dbReference type="Proteomes" id="UP001500192">
    <property type="component" value="Unassembled WGS sequence"/>
</dbReference>
<evidence type="ECO:0000259" key="2">
    <source>
        <dbReference type="Pfam" id="PF04909"/>
    </source>
</evidence>
<accession>A0ABP8VN42</accession>
<dbReference type="InterPro" id="IPR032465">
    <property type="entry name" value="ACMSD"/>
</dbReference>
<feature type="domain" description="Amidohydrolase-related" evidence="2">
    <location>
        <begin position="37"/>
        <end position="321"/>
    </location>
</feature>
<sequence length="322" mass="35575">MRTITLEEHFATRAFAEGPARRVVGQGDFLNRLCDLDELRLAEMDEAGIDVQVLSLTAPGTEQLDADDARYWARTTNDELAEAVHRHPDRFAGFAALPMADPAAAADELSRMVETHGFVGAVVNGHIRGRYLDDEFFAPVLGKAEELGVPVYLHPTPPPGPVVEASYTGNFSERVSFALAAAGWGWHIETATHVLRMVLGGVFDRYPRLQVVIGHMGEGLSFMLPRLEEVFGSHEISPPTGLARPVGAYLRENVHYTFSGFNYEPNFTNLLTQVGVERIMFSADHPYQPMTQARQFLESLPLSAPDRRRIAHGNAEALLRLA</sequence>
<keyword evidence="4" id="KW-1185">Reference proteome</keyword>